<feature type="coiled-coil region" evidence="14">
    <location>
        <begin position="2155"/>
        <end position="2248"/>
    </location>
</feature>
<keyword evidence="6" id="KW-1133">Transmembrane helix</keyword>
<evidence type="ECO:0000256" key="2">
    <source>
        <dbReference type="ARBA" id="ARBA00004528"/>
    </source>
</evidence>
<reference evidence="16" key="1">
    <citation type="submission" date="2016-04" db="UniProtKB">
        <authorList>
            <consortium name="WormBaseParasite"/>
        </authorList>
    </citation>
    <scope>IDENTIFICATION</scope>
</reference>
<dbReference type="PANTHER" id="PTHR21524:SF5">
    <property type="entry name" value="SPECTRIN REPEAT CONTAINING NUCLEAR ENVELOPE PROTEIN 2"/>
    <property type="match status" value="1"/>
</dbReference>
<organism evidence="16">
    <name type="scientific">Anisakis simplex</name>
    <name type="common">Herring worm</name>
    <dbReference type="NCBI Taxonomy" id="6269"/>
    <lineage>
        <taxon>Eukaryota</taxon>
        <taxon>Metazoa</taxon>
        <taxon>Ecdysozoa</taxon>
        <taxon>Nematoda</taxon>
        <taxon>Chromadorea</taxon>
        <taxon>Rhabditida</taxon>
        <taxon>Spirurina</taxon>
        <taxon>Ascaridomorpha</taxon>
        <taxon>Ascaridoidea</taxon>
        <taxon>Anisakidae</taxon>
        <taxon>Anisakis</taxon>
        <taxon>Anisakis simplex complex</taxon>
    </lineage>
</organism>
<dbReference type="Gene3D" id="1.20.58.60">
    <property type="match status" value="1"/>
</dbReference>
<dbReference type="WBParaSite" id="ASIM_0001153101-mRNA-1">
    <property type="protein sequence ID" value="ASIM_0001153101-mRNA-1"/>
    <property type="gene ID" value="ASIM_0001153101"/>
</dbReference>
<dbReference type="GO" id="GO:0005856">
    <property type="term" value="C:cytoskeleton"/>
    <property type="evidence" value="ECO:0007669"/>
    <property type="project" value="UniProtKB-SubCell"/>
</dbReference>
<keyword evidence="5" id="KW-0677">Repeat</keyword>
<evidence type="ECO:0000256" key="3">
    <source>
        <dbReference type="ARBA" id="ARBA00022490"/>
    </source>
</evidence>
<name>A0A158PNC2_ANISI</name>
<dbReference type="Pfam" id="PF00307">
    <property type="entry name" value="CH"/>
    <property type="match status" value="2"/>
</dbReference>
<feature type="domain" description="Calponin-homology (CH)" evidence="15">
    <location>
        <begin position="1"/>
        <end position="82"/>
    </location>
</feature>
<evidence type="ECO:0000256" key="6">
    <source>
        <dbReference type="ARBA" id="ARBA00022989"/>
    </source>
</evidence>
<accession>A0A158PNC2</accession>
<feature type="coiled-coil region" evidence="14">
    <location>
        <begin position="543"/>
        <end position="570"/>
    </location>
</feature>
<evidence type="ECO:0000256" key="14">
    <source>
        <dbReference type="SAM" id="Coils"/>
    </source>
</evidence>
<evidence type="ECO:0000256" key="7">
    <source>
        <dbReference type="ARBA" id="ARBA00023054"/>
    </source>
</evidence>
<evidence type="ECO:0000256" key="5">
    <source>
        <dbReference type="ARBA" id="ARBA00022737"/>
    </source>
</evidence>
<dbReference type="Pfam" id="PF24531">
    <property type="entry name" value="ANC1_spectrin"/>
    <property type="match status" value="2"/>
</dbReference>
<feature type="coiled-coil region" evidence="14">
    <location>
        <begin position="905"/>
        <end position="932"/>
    </location>
</feature>
<dbReference type="Gene3D" id="1.10.418.10">
    <property type="entry name" value="Calponin-like domain"/>
    <property type="match status" value="2"/>
</dbReference>
<dbReference type="InterPro" id="IPR057134">
    <property type="entry name" value="Spectrin_Anc-1_3"/>
</dbReference>
<dbReference type="PROSITE" id="PS50021">
    <property type="entry name" value="CH"/>
    <property type="match status" value="2"/>
</dbReference>
<keyword evidence="9" id="KW-0009">Actin-binding</keyword>
<sequence>LFEDLKDGVLLCHLIEVLTGEALQVNKARISKRVHHISNLTTALSVLRRRGLDLVNNNPSDIADGNPRIILGLIWQIILHFQIEANVQLLKEWGFELEQASPSTSRTTSTGTSPVSKLHRLRIGRLKAPVENVVLRWVNAQLSDTYHIKITDMDRCWRDGIAFNALIHRAKPELVDMDQVRSAEPKENLEQAFRLAQDYLQIRPLLQVEDMLCDKPDKRSIITYVSQFIRSPSLMCPIAAGPMIDDRSLLLWIESTLLTLRNVSTSPVLDQYQTHLTLRKEYFDRRHAYLSLREKSTTLPRDEWNRIESGWKRIGELLIEQSHGFESELPASLSGLAKWLCTAEEIIRRPIDLRVDDAQQTYSRINETIEQHRMCFSDYPSRAERFQSVYLSRRCDNREIAGEFLEPLKTRLDAVSHEAPRRLQHLHHLKSYYRILAYTESLNQKLELWRSGDSASLVSRWIGEYKVIRNILAHISIQIFQKESEAAPDKKLRKYISHLKETTSETSDENYERTLKQCEESSAEVLEKFAEMRHYLESLLSYWREFESSLAKVEEKVNRSERQRRNLIDADANDLLRRAEHARDGIARMASANGRETAYTRLAELRHRMNALNRYSTGGRLVADVQMSGTRAAVSQLEKTSRIAIVSTRATTSAQPSALSQLQSWTEMAQQKLDKKVANLPQLDALKAEILECQEKAQKLESERKALLKMRGSSEQCITDFPKMHQAIQARVKLISTVLPLFSAFENNHNNVYNWININKGDPLKYEDKMDALNNMKFLVESLSREEYKTWIDTSDMSSRLAELLQHFQVSYCFTVVSVFKNHVKKANEKKIKEYTAVSERQPNKYVTEISTLLCDKEQLISKREQSWLDYEQTQRAVTEIDRKLQAHGVDTEQSQLLSTLWKQKEKAAESLQAINKECDSLEKQLQSEKHTIKWSSIASQLDIFIEKCSALREASLSKLRDESLDRITVFRRTVDRRLEGAEQRVKELSLVGEADLQVAAKVLKDIEQEAQHLSESERERLTRIIQQANEVIQIKMDLFARLQQFYDTLVAIKKENDTWNSISSTQVPHVRSRLDELLSHVETEHNPEANALCAQLESVQASFFQLECDRVKQKLRLLVTQLEKIKGLMTKRKDFLLKFEEFQEFVKNAEGNLLKCIRDASEGNQVDVQRITNEMNGVFDKIESLGRELTRCQDGANMAITDAEVTDTISRIRNLPVFALEVSSARIDYFLHSLGFDSSLLQHIEKFCGFNCLCAEKYLHQDKPTGSSDLFQQFAATASELQNSLVNIDQLEQNIKATQISSMLKLQARNEDEQKEISMIESLEKLADQLCDSEKEEANKIVNKLRTELTDRCERRKVIRESNVEKIIQQLKDEQDKMETFLQTEITEARLPLVEEFEVNEFIPWNKKLEKVKTINNEDERRRYQINEMSRWAFKIEQQISKLKNVSKKKKRQKEKLISKLPTFLNWLELVEEDIAHIESAPVEHDAKICEELFAIKEMCLARENVFKKLEKAKLPEPYSTDAELCCERFRVIFEKVSHLDVKFVPRVAVSHLPSTSMQSQVSLSSLSSSDLEENIGGESSLTEGEGHEFMEYPVSKISAAQICSVEDLTDLQQLFRDTDAELNGIAESLSALNADYARSLKPVSEAEHDIQTLQSLHARRQLLEDECEKLSSKLDEGDLAILRAFIHQAQSLKRPIEVSKILRYLQWQYKILQNERTTCFLAAKNPHTSRTEALRIYEGEYNVQHPLQEFLKELRDEIDDELALRANYESIKNKLDRLTGDVNRHPGRCAVSDMRYHLENVETQLALLRVQCSQARKYVEDSIEETSPASSPSSTPGRKRIVLMVSKTVTTIIQVVEDELRRSPTPMEEELLEFRTKLNEINESMEEGHENGNIDALIALAKKLDISLSKLLGRDFTKQPESELENSVEVAHEGRVQLEGILRALHREPSPPSDVPQYIERINVLITTVSVSFQPYYFFCVFFRGLQKNSRLLNRRKFLLKVLLISSNVYTFEEELNKEIKARDREKTEQIKQKAAEMVGEPENEREQPENVAQLHKNIAELDEKVMKGEEALADEEELKHSDDSALIADKLKAVEELEDSLVAALEQLNASDMDSLNEQDRKDAKKKREHSNWLLDRIRALREKLAPLLSSLRDWDNSKDALMNNNEALIAEARELVESYANNAKPYSSACNDLKKANELVERMKEAQQQLTDAKQRIRTTLPDCQNAVDLVDKLSSELDAAKSDVEHLLAPLTEDVNKQKQLLDEHEAISAKLNELGDSAVDRRTLVGDAESMELTEIKRELGGVRQQLNELQRKQEEPVRLVFNPEALRVDSLTNQLENIERLLSEKEEHLAAQLALVALTSTIAKETNQLRDAIENAQKTEDNANANSNELQNAVDELKRARPHLDALRDAYEQLEKSPDTDVIRAQMLDEQTKLAENYDAVERALEDRVDNLNRFNENAADIESRLSELDESVREQGAPSAEVELSSVDAIIERCSGLRPSLDELTESAQELTPLIEPASHADALNSRQREMDNTLKGLRDEVIRLKKERDSESTLFAAVADLEQTLKDAEVGFEQTEPSVNALELFIGEPLRTVADKMALIDGIQSDVVTPKTEQLRMDKEALKERYAELERRALKKLEEAKHEDELVADTLAKLESIRQEANAFAQKYTGPQELTTAVDDSKCLEALLEQLPDPSVINEIKDEQRQDQLTKLLDTTQSSIKDLLTPLEKDIVEEQDLLRDLRSILSDMTSIGDDVVAIDPESEPSEQLENATQLGDSLRQLKTKVEKLVKRLQSPENLVKRTPLSDDILGRVTQLQDALDDKKQKLKDRAKLHTLSPEITQITESVQRHADELDQLPLQPLDEQSATLQDLELKKQQLESLIEGIPAGAEGDELRERSYWQLGQLNDLLKRLAAVVGDKLAALAAYKATKDEVQAQLAAIEAPGEVRLDSDSIQAITDHVNELQEKLLNAEKLRNKLNSIPEEELDEAMLDEKRNILLAIEAAKQRIEDERNAAQQQLDDAIALEKMHGDAEQLTSDLEALIAEAERLLSDSEATPSMYSTSADAFVLPVENAEKVLKDAPKEDVKIMPLSALVGKAKEVHSALLHRANIWERFVAERDNANDQLEAMRGPLDEIESKPLRSSEEVMSDLNALKGASNELNKIRSIMAILQELSEQLDPLETSYADVRFFDVDVEQTQQQYEDLMSLIDNELHDENVLGESTEQLHHELLRLSDELKAALNHEQLDEILQHQLPALQAQYNLLKSKHDEAKQTRVHVDRSSEPSTDALARELESIAELTRQKITELAEAEKQEKIVMVRLELEKLSTEAPVEEQLINIEEQLRQLPTEDEETKALSERIQQIRADKEKHDAMEKSLEEKLANVSQRNDDLDTMLKPLMEAKRLRAEGKKQREPTEPIEEHIALLNDVVNELERDIAVQLDDIAQQSQQHEVQLPSLPRERERAEMMASECREMLNEKLREKENVAQLHKNIAELDEKVMKGEEALADEEE</sequence>
<protein>
    <submittedName>
        <fullName evidence="16">Spectrin-like nuclear envelope protein (inferred by orthology to a S. mansoni protein)</fullName>
    </submittedName>
</protein>
<dbReference type="GO" id="GO:0007010">
    <property type="term" value="P:cytoskeleton organization"/>
    <property type="evidence" value="ECO:0007669"/>
    <property type="project" value="TreeGrafter"/>
</dbReference>
<dbReference type="PROSITE" id="PS00020">
    <property type="entry name" value="ACTININ_2"/>
    <property type="match status" value="1"/>
</dbReference>
<feature type="coiled-coil region" evidence="14">
    <location>
        <begin position="2299"/>
        <end position="2407"/>
    </location>
</feature>
<comment type="subcellular location">
    <subcellularLocation>
        <location evidence="1">Cytoplasm</location>
        <location evidence="1">Cytoskeleton</location>
    </subcellularLocation>
    <subcellularLocation>
        <location evidence="12">Endomembrane system</location>
        <topology evidence="12">Single-pass type IV membrane protein</topology>
        <orientation evidence="12">Cytoplasmic side</orientation>
    </subcellularLocation>
    <subcellularLocation>
        <location evidence="2">Nucleus membrane</location>
        <topology evidence="2">Single-pass membrane protein</topology>
        <orientation evidence="2">Cytoplasmic side</orientation>
    </subcellularLocation>
    <subcellularLocation>
        <location evidence="13">Nucleus membrane</location>
        <topology evidence="13">Single-pass type IV membrane protein</topology>
    </subcellularLocation>
</comment>
<dbReference type="GO" id="GO:0003779">
    <property type="term" value="F:actin binding"/>
    <property type="evidence" value="ECO:0007669"/>
    <property type="project" value="UniProtKB-KW"/>
</dbReference>
<evidence type="ECO:0000313" key="16">
    <source>
        <dbReference type="WBParaSite" id="ASIM_0001153101-mRNA-1"/>
    </source>
</evidence>
<feature type="coiled-coil region" evidence="14">
    <location>
        <begin position="3368"/>
        <end position="3402"/>
    </location>
</feature>
<keyword evidence="4" id="KW-0812">Transmembrane</keyword>
<evidence type="ECO:0000256" key="12">
    <source>
        <dbReference type="ARBA" id="ARBA00060457"/>
    </source>
</evidence>
<keyword evidence="8" id="KW-0472">Membrane</keyword>
<keyword evidence="11" id="KW-0539">Nucleus</keyword>
<feature type="coiled-coil region" evidence="14">
    <location>
        <begin position="2962"/>
        <end position="3064"/>
    </location>
</feature>
<dbReference type="Pfam" id="PF24615">
    <property type="entry name" value="Spectrin_Anc-1_2"/>
    <property type="match status" value="1"/>
</dbReference>
<dbReference type="GO" id="GO:0031965">
    <property type="term" value="C:nuclear membrane"/>
    <property type="evidence" value="ECO:0007669"/>
    <property type="project" value="UniProtKB-SubCell"/>
</dbReference>
<dbReference type="PANTHER" id="PTHR21524">
    <property type="entry name" value="SPECTRIN REPEAT CONTAINING NUCLEAR ENVELOPE PROTEIN 2"/>
    <property type="match status" value="1"/>
</dbReference>
<dbReference type="GO" id="GO:0019894">
    <property type="term" value="F:kinesin binding"/>
    <property type="evidence" value="ECO:0007669"/>
    <property type="project" value="TreeGrafter"/>
</dbReference>
<evidence type="ECO:0000256" key="9">
    <source>
        <dbReference type="ARBA" id="ARBA00023203"/>
    </source>
</evidence>
<dbReference type="InterPro" id="IPR057132">
    <property type="entry name" value="ANC1_spectrin_dom"/>
</dbReference>
<evidence type="ECO:0000256" key="13">
    <source>
        <dbReference type="ARBA" id="ARBA00060498"/>
    </source>
</evidence>
<proteinExistence type="predicted"/>
<feature type="coiled-coil region" evidence="14">
    <location>
        <begin position="3437"/>
        <end position="3513"/>
    </location>
</feature>
<dbReference type="InterPro" id="IPR001715">
    <property type="entry name" value="CH_dom"/>
</dbReference>
<keyword evidence="3" id="KW-0963">Cytoplasm</keyword>
<evidence type="ECO:0000256" key="10">
    <source>
        <dbReference type="ARBA" id="ARBA00023212"/>
    </source>
</evidence>
<feature type="coiled-coil region" evidence="14">
    <location>
        <begin position="683"/>
        <end position="710"/>
    </location>
</feature>
<dbReference type="GO" id="GO:0006997">
    <property type="term" value="P:nucleus organization"/>
    <property type="evidence" value="ECO:0007669"/>
    <property type="project" value="TreeGrafter"/>
</dbReference>
<dbReference type="SUPFAM" id="SSF47576">
    <property type="entry name" value="Calponin-homology domain, CH-domain"/>
    <property type="match status" value="1"/>
</dbReference>
<evidence type="ECO:0000256" key="8">
    <source>
        <dbReference type="ARBA" id="ARBA00023136"/>
    </source>
</evidence>
<feature type="domain" description="Calponin-homology (CH)" evidence="15">
    <location>
        <begin position="128"/>
        <end position="233"/>
    </location>
</feature>
<dbReference type="InterPro" id="IPR001589">
    <property type="entry name" value="Actinin_actin-bd_CS"/>
</dbReference>
<feature type="coiled-coil region" evidence="14">
    <location>
        <begin position="2621"/>
        <end position="2652"/>
    </location>
</feature>
<evidence type="ECO:0000256" key="11">
    <source>
        <dbReference type="ARBA" id="ARBA00023242"/>
    </source>
</evidence>
<dbReference type="InterPro" id="IPR036872">
    <property type="entry name" value="CH_dom_sf"/>
</dbReference>
<feature type="coiled-coil region" evidence="14">
    <location>
        <begin position="1282"/>
        <end position="1324"/>
    </location>
</feature>
<keyword evidence="7 14" id="KW-0175">Coiled coil</keyword>
<evidence type="ECO:0000259" key="15">
    <source>
        <dbReference type="PROSITE" id="PS50021"/>
    </source>
</evidence>
<keyword evidence="10" id="KW-0206">Cytoskeleton</keyword>
<feature type="coiled-coil region" evidence="14">
    <location>
        <begin position="3262"/>
        <end position="3318"/>
    </location>
</feature>
<evidence type="ECO:0000256" key="1">
    <source>
        <dbReference type="ARBA" id="ARBA00004245"/>
    </source>
</evidence>
<evidence type="ECO:0000256" key="4">
    <source>
        <dbReference type="ARBA" id="ARBA00022692"/>
    </source>
</evidence>
<feature type="coiled-coil region" evidence="14">
    <location>
        <begin position="2529"/>
        <end position="2556"/>
    </location>
</feature>
<dbReference type="Pfam" id="PF24611">
    <property type="entry name" value="Spectrin_Anc-1"/>
    <property type="match status" value="1"/>
</dbReference>
<dbReference type="GO" id="GO:0007097">
    <property type="term" value="P:nuclear migration"/>
    <property type="evidence" value="ECO:0007669"/>
    <property type="project" value="TreeGrafter"/>
</dbReference>
<dbReference type="FunFam" id="1.10.418.10:FF:000099">
    <property type="entry name" value="Nuclear anchorage protein 1"/>
    <property type="match status" value="1"/>
</dbReference>
<dbReference type="GO" id="GO:0048471">
    <property type="term" value="C:perinuclear region of cytoplasm"/>
    <property type="evidence" value="ECO:0007669"/>
    <property type="project" value="TreeGrafter"/>
</dbReference>
<dbReference type="InterPro" id="IPR057133">
    <property type="entry name" value="Spectrin_Anc-1_2"/>
</dbReference>
<feature type="coiled-coil region" evidence="14">
    <location>
        <begin position="2054"/>
        <end position="2117"/>
    </location>
</feature>
<dbReference type="SMART" id="SM00033">
    <property type="entry name" value="CH"/>
    <property type="match status" value="2"/>
</dbReference>